<dbReference type="Gene3D" id="3.90.230.10">
    <property type="entry name" value="Creatinase/methionine aminopeptidase superfamily"/>
    <property type="match status" value="1"/>
</dbReference>
<protein>
    <recommendedName>
        <fullName evidence="4">Peptidase M24 domain-containing protein</fullName>
    </recommendedName>
</protein>
<reference evidence="3" key="1">
    <citation type="submission" date="2016-02" db="EMBL/GenBank/DDBJ databases">
        <authorList>
            <person name="Wibberg D."/>
        </authorList>
    </citation>
    <scope>NUCLEOTIDE SEQUENCE [LARGE SCALE GENOMIC DNA]</scope>
</reference>
<dbReference type="Proteomes" id="UP000199013">
    <property type="component" value="Unassembled WGS sequence"/>
</dbReference>
<evidence type="ECO:0000313" key="3">
    <source>
        <dbReference type="Proteomes" id="UP000199013"/>
    </source>
</evidence>
<evidence type="ECO:0000313" key="2">
    <source>
        <dbReference type="EMBL" id="SBW23138.1"/>
    </source>
</evidence>
<sequence>MVTAGGGDRYRAAPDGWALHTTDGDRAAHTEHTVAITEDGPRILTLP</sequence>
<name>A0A1C3P064_9ACTN</name>
<evidence type="ECO:0008006" key="4">
    <source>
        <dbReference type="Google" id="ProtNLM"/>
    </source>
</evidence>
<dbReference type="EMBL" id="FLUV01001519">
    <property type="protein sequence ID" value="SBW23138.1"/>
    <property type="molecule type" value="Genomic_DNA"/>
</dbReference>
<proteinExistence type="predicted"/>
<evidence type="ECO:0000256" key="1">
    <source>
        <dbReference type="SAM" id="MobiDB-lite"/>
    </source>
</evidence>
<accession>A0A1C3P064</accession>
<organism evidence="2 3">
    <name type="scientific">Candidatus Protofrankia californiensis</name>
    <dbReference type="NCBI Taxonomy" id="1839754"/>
    <lineage>
        <taxon>Bacteria</taxon>
        <taxon>Bacillati</taxon>
        <taxon>Actinomycetota</taxon>
        <taxon>Actinomycetes</taxon>
        <taxon>Frankiales</taxon>
        <taxon>Frankiaceae</taxon>
        <taxon>Protofrankia</taxon>
    </lineage>
</organism>
<dbReference type="SUPFAM" id="SSF55920">
    <property type="entry name" value="Creatinase/aminopeptidase"/>
    <property type="match status" value="1"/>
</dbReference>
<dbReference type="AlphaFoldDB" id="A0A1C3P064"/>
<gene>
    <name evidence="2" type="ORF">FDG2_3624</name>
</gene>
<keyword evidence="3" id="KW-1185">Reference proteome</keyword>
<feature type="region of interest" description="Disordered" evidence="1">
    <location>
        <begin position="1"/>
        <end position="26"/>
    </location>
</feature>
<dbReference type="InterPro" id="IPR036005">
    <property type="entry name" value="Creatinase/aminopeptidase-like"/>
</dbReference>